<dbReference type="CDD" id="cd14014">
    <property type="entry name" value="STKc_PknB_like"/>
    <property type="match status" value="1"/>
</dbReference>
<dbReference type="GO" id="GO:0005634">
    <property type="term" value="C:nucleus"/>
    <property type="evidence" value="ECO:0007669"/>
    <property type="project" value="TreeGrafter"/>
</dbReference>
<feature type="compositionally biased region" description="Polar residues" evidence="1">
    <location>
        <begin position="202"/>
        <end position="214"/>
    </location>
</feature>
<feature type="compositionally biased region" description="Polar residues" evidence="1">
    <location>
        <begin position="142"/>
        <end position="154"/>
    </location>
</feature>
<dbReference type="GO" id="GO:0005524">
    <property type="term" value="F:ATP binding"/>
    <property type="evidence" value="ECO:0007669"/>
    <property type="project" value="InterPro"/>
</dbReference>
<feature type="region of interest" description="Disordered" evidence="1">
    <location>
        <begin position="303"/>
        <end position="325"/>
    </location>
</feature>
<dbReference type="InterPro" id="IPR000719">
    <property type="entry name" value="Prot_kinase_dom"/>
</dbReference>
<organism evidence="3">
    <name type="scientific">Eremomyces bilateralis CBS 781.70</name>
    <dbReference type="NCBI Taxonomy" id="1392243"/>
    <lineage>
        <taxon>Eukaryota</taxon>
        <taxon>Fungi</taxon>
        <taxon>Dikarya</taxon>
        <taxon>Ascomycota</taxon>
        <taxon>Pezizomycotina</taxon>
        <taxon>Dothideomycetes</taxon>
        <taxon>Dothideomycetes incertae sedis</taxon>
        <taxon>Eremomycetales</taxon>
        <taxon>Eremomycetaceae</taxon>
        <taxon>Eremomyces</taxon>
    </lineage>
</organism>
<dbReference type="PROSITE" id="PS00108">
    <property type="entry name" value="PROTEIN_KINASE_ST"/>
    <property type="match status" value="1"/>
</dbReference>
<name>A0A6G1GBA1_9PEZI</name>
<dbReference type="PANTHER" id="PTHR24345:SF87">
    <property type="entry name" value="TBC1 DOMAIN CONTAINING KINASE"/>
    <property type="match status" value="1"/>
</dbReference>
<dbReference type="Proteomes" id="UP000504638">
    <property type="component" value="Unplaced"/>
</dbReference>
<feature type="domain" description="Protein kinase" evidence="2">
    <location>
        <begin position="588"/>
        <end position="859"/>
    </location>
</feature>
<dbReference type="InterPro" id="IPR010730">
    <property type="entry name" value="HET"/>
</dbReference>
<dbReference type="Gene3D" id="1.10.510.10">
    <property type="entry name" value="Transferase(Phosphotransferase) domain 1"/>
    <property type="match status" value="1"/>
</dbReference>
<evidence type="ECO:0000256" key="1">
    <source>
        <dbReference type="SAM" id="MobiDB-lite"/>
    </source>
</evidence>
<keyword evidence="4" id="KW-1185">Reference proteome</keyword>
<dbReference type="Pfam" id="PF00069">
    <property type="entry name" value="Pkinase"/>
    <property type="match status" value="1"/>
</dbReference>
<feature type="compositionally biased region" description="Basic and acidic residues" evidence="1">
    <location>
        <begin position="184"/>
        <end position="193"/>
    </location>
</feature>
<reference evidence="5" key="2">
    <citation type="submission" date="2020-04" db="EMBL/GenBank/DDBJ databases">
        <authorList>
            <consortium name="NCBI Genome Project"/>
        </authorList>
    </citation>
    <scope>NUCLEOTIDE SEQUENCE</scope>
    <source>
        <strain evidence="5">CBS 781.70</strain>
    </source>
</reference>
<dbReference type="PANTHER" id="PTHR24345">
    <property type="entry name" value="SERINE/THREONINE-PROTEIN KINASE PLK"/>
    <property type="match status" value="1"/>
</dbReference>
<dbReference type="InterPro" id="IPR011009">
    <property type="entry name" value="Kinase-like_dom_sf"/>
</dbReference>
<sequence>MMDRFSSEQLEYFQDGQNDIDGNQQQGLVGQNLNSYMPNSPYRFGMPGSSVPSQNASPFLFSPGPTYSEQSHAQNLSNVPAQLRVSTPSSTFPPLSYHQSPAIGLMPGLPRTDLSPDQSWFGDPNLLSISSSTGLSDTLSTPVSGQGTVSTSNNSSLPPLSLPFQTEPVNKQTQPGLGHAMKRHATESPAEGRKRQKHNVSEPENSVHGQNMNKWKQRGHGQRENRQHGVHNSQPPPGLEGWFEDMVKASWKTTNRSPTRECLSGIAKSFNLSLEMVEVWTHKLCMDQSIPSGVDPTLLSAHTRNLNSPNRKRATSAPSSPLSGGVVLDHELRTRLEKYVLDAQSKDCKKTSRNPDGMFHCTWNCGYTTNRTDDWQKHEEIRQPQKFWICQFCSREEANIAHRDDKMVEHLVAKHKEDLSPGKPLDSKGLKGLAREKLPTMHVLQYRESFILRCGFGGYKFKSWDDRNKHLIAHFRGTIEPSSAFPANWLMPWPDYMSDGCKRRDDASPTMRKGKNAAPSWEKGDPGYSNSHNRTTSEGNPAFPANSTEHNQLSSWVSEDLSFMDLGGTKLESSTAGLRILDQNFISLRTIAKLGTGVTAEVDKVRAEDGTEYARKMVKNPRRRPSIMQRLVHESHIMRSMAHESLVTFVALVQEGERLYLLMTPAAELDLEQFLRGEESRVALESSLIDLCSSAAEGLSYMHRHQVYHRDLKPANILVHNRKLLLADFGLSYRSKDEVKSSIRNAPSPMYAAPEAARGSPHGMQSDVFSLGCVFLEVLAVRLGESVGDVHAALGMSKDTGRRATYREKIGEIMDWISSRCSPQELDRKMCDLARAMMDPLPQRRPTATQVLETLHQLQVPGLHGALENHPGLVSSPVNSEETGAVQSLGPSTWWTIKFQLQNYFLALSQIVRFDSHRISHGPGNPIAFGNDTMQSYPARLLDLSQYTPEEERVRLVLASMVKPSAAYVALSHIWSPSDEICTTRQSLAQFERAIHWNILPLKVQDALRATVRMGWRYLWVDTLCIVQDDEKERQEAVLKMSRIYSSAIAVIIAISELDSPTGANDSVATSTLWSPAKSKPFTSGSFTLVHRSKETARYSLSQASNPTASVLDRFTVNVQSDPQNSSSRWWMIQKTPIIRSIQSTSCGPYPHKPCRVCIGRRVRRATRLLQTLARLVGQTKGAARRTHLRQKSITGEASPGAQVQPSPLYTDVIGIGGGDCGGFDDSSLFPTRRDFSGLGVNSAYGAYVSAPNPLPPSDEDEGYLSASEHCSLSDRDLMRDLDEGTDLGELDNLAPDVQAELRACIGIGMYTMPVATASVDPEHVKWWNLNDVSSWVSTIESSVSDVCDLI</sequence>
<accession>A0A6G1GBA1</accession>
<reference evidence="3 5" key="1">
    <citation type="submission" date="2020-01" db="EMBL/GenBank/DDBJ databases">
        <authorList>
            <consortium name="DOE Joint Genome Institute"/>
            <person name="Haridas S."/>
            <person name="Albert R."/>
            <person name="Binder M."/>
            <person name="Bloem J."/>
            <person name="Labutti K."/>
            <person name="Salamov A."/>
            <person name="Andreopoulos B."/>
            <person name="Baker S.E."/>
            <person name="Barry K."/>
            <person name="Bills G."/>
            <person name="Bluhm B.H."/>
            <person name="Cannon C."/>
            <person name="Castanera R."/>
            <person name="Culley D.E."/>
            <person name="Daum C."/>
            <person name="Ezra D."/>
            <person name="Gonzalez J.B."/>
            <person name="Henrissat B."/>
            <person name="Kuo A."/>
            <person name="Liang C."/>
            <person name="Lipzen A."/>
            <person name="Lutzoni F."/>
            <person name="Magnuson J."/>
            <person name="Mondo S."/>
            <person name="Nolan M."/>
            <person name="Ohm R."/>
            <person name="Pangilinan J."/>
            <person name="Park H.-J."/>
            <person name="Ramirez L."/>
            <person name="Alfaro M."/>
            <person name="Sun H."/>
            <person name="Tritt A."/>
            <person name="Yoshinaga Y."/>
            <person name="Zwiers L.-H."/>
            <person name="Turgeon B.G."/>
            <person name="Goodwin S.B."/>
            <person name="Spatafora J.W."/>
            <person name="Crous P.W."/>
            <person name="Grigoriev I.V."/>
        </authorList>
    </citation>
    <scope>NUCLEOTIDE SEQUENCE</scope>
    <source>
        <strain evidence="3 5">CBS 781.70</strain>
    </source>
</reference>
<dbReference type="GeneID" id="54414761"/>
<feature type="region of interest" description="Disordered" evidence="1">
    <location>
        <begin position="1181"/>
        <end position="1206"/>
    </location>
</feature>
<dbReference type="RefSeq" id="XP_033537008.1">
    <property type="nucleotide sequence ID" value="XM_033674191.1"/>
</dbReference>
<evidence type="ECO:0000259" key="2">
    <source>
        <dbReference type="PROSITE" id="PS50011"/>
    </source>
</evidence>
<dbReference type="SMART" id="SM00220">
    <property type="entry name" value="S_TKc"/>
    <property type="match status" value="1"/>
</dbReference>
<feature type="compositionally biased region" description="Polar residues" evidence="1">
    <location>
        <begin position="1192"/>
        <end position="1206"/>
    </location>
</feature>
<dbReference type="Gene3D" id="3.30.200.20">
    <property type="entry name" value="Phosphorylase Kinase, domain 1"/>
    <property type="match status" value="1"/>
</dbReference>
<gene>
    <name evidence="3 5" type="ORF">P152DRAFT_183460</name>
</gene>
<dbReference type="Pfam" id="PF06985">
    <property type="entry name" value="HET"/>
    <property type="match status" value="1"/>
</dbReference>
<dbReference type="EMBL" id="ML975151">
    <property type="protein sequence ID" value="KAF1815377.1"/>
    <property type="molecule type" value="Genomic_DNA"/>
</dbReference>
<feature type="region of interest" description="Disordered" evidence="1">
    <location>
        <begin position="504"/>
        <end position="551"/>
    </location>
</feature>
<dbReference type="SUPFAM" id="SSF56112">
    <property type="entry name" value="Protein kinase-like (PK-like)"/>
    <property type="match status" value="1"/>
</dbReference>
<feature type="region of interest" description="Disordered" evidence="1">
    <location>
        <begin position="133"/>
        <end position="240"/>
    </location>
</feature>
<proteinExistence type="predicted"/>
<protein>
    <recommendedName>
        <fullName evidence="2">Protein kinase domain-containing protein</fullName>
    </recommendedName>
</protein>
<dbReference type="PROSITE" id="PS50011">
    <property type="entry name" value="PROTEIN_KINASE_DOM"/>
    <property type="match status" value="1"/>
</dbReference>
<feature type="compositionally biased region" description="Polar residues" evidence="1">
    <location>
        <begin position="528"/>
        <end position="551"/>
    </location>
</feature>
<dbReference type="GO" id="GO:0004672">
    <property type="term" value="F:protein kinase activity"/>
    <property type="evidence" value="ECO:0007669"/>
    <property type="project" value="InterPro"/>
</dbReference>
<dbReference type="InterPro" id="IPR008271">
    <property type="entry name" value="Ser/Thr_kinase_AS"/>
</dbReference>
<evidence type="ECO:0000313" key="3">
    <source>
        <dbReference type="EMBL" id="KAF1815377.1"/>
    </source>
</evidence>
<evidence type="ECO:0000313" key="5">
    <source>
        <dbReference type="RefSeq" id="XP_033537008.1"/>
    </source>
</evidence>
<dbReference type="OrthoDB" id="4062651at2759"/>
<evidence type="ECO:0000313" key="4">
    <source>
        <dbReference type="Proteomes" id="UP000504638"/>
    </source>
</evidence>
<reference evidence="5" key="3">
    <citation type="submission" date="2025-04" db="UniProtKB">
        <authorList>
            <consortium name="RefSeq"/>
        </authorList>
    </citation>
    <scope>IDENTIFICATION</scope>
    <source>
        <strain evidence="5">CBS 781.70</strain>
    </source>
</reference>